<dbReference type="SUPFAM" id="SSF51735">
    <property type="entry name" value="NAD(P)-binding Rossmann-fold domains"/>
    <property type="match status" value="1"/>
</dbReference>
<comment type="function">
    <text evidence="4">Catalyzes the NADPH-dependent reduction of ketopantoate into pantoic acid.</text>
</comment>
<dbReference type="FunFam" id="1.10.1040.10:FF:000017">
    <property type="entry name" value="2-dehydropantoate 2-reductase"/>
    <property type="match status" value="1"/>
</dbReference>
<dbReference type="InterPro" id="IPR013752">
    <property type="entry name" value="KPA_reductase"/>
</dbReference>
<dbReference type="GO" id="GO:0005737">
    <property type="term" value="C:cytoplasm"/>
    <property type="evidence" value="ECO:0007669"/>
    <property type="project" value="TreeGrafter"/>
</dbReference>
<dbReference type="Gene3D" id="3.40.50.720">
    <property type="entry name" value="NAD(P)-binding Rossmann-like Domain"/>
    <property type="match status" value="1"/>
</dbReference>
<feature type="domain" description="Ketopantoate reductase N-terminal" evidence="5">
    <location>
        <begin position="6"/>
        <end position="162"/>
    </location>
</feature>
<evidence type="ECO:0000259" key="5">
    <source>
        <dbReference type="Pfam" id="PF02558"/>
    </source>
</evidence>
<evidence type="ECO:0000256" key="2">
    <source>
        <dbReference type="ARBA" id="ARBA00022857"/>
    </source>
</evidence>
<reference evidence="7 8" key="1">
    <citation type="journal article" date="2020" name="Microbiol. Resour. Announc.">
        <title>Draft Genome Sequence of a Cladosporium Species Isolated from the Mesophotic Ascidian Didemnum maculosum.</title>
        <authorList>
            <person name="Gioti A."/>
            <person name="Siaperas R."/>
            <person name="Nikolaivits E."/>
            <person name="Le Goff G."/>
            <person name="Ouazzani J."/>
            <person name="Kotoulas G."/>
            <person name="Topakas E."/>
        </authorList>
    </citation>
    <scope>NUCLEOTIDE SEQUENCE [LARGE SCALE GENOMIC DNA]</scope>
    <source>
        <strain evidence="7 8">TM138-S3</strain>
    </source>
</reference>
<evidence type="ECO:0000313" key="8">
    <source>
        <dbReference type="Proteomes" id="UP000803884"/>
    </source>
</evidence>
<dbReference type="SUPFAM" id="SSF48179">
    <property type="entry name" value="6-phosphogluconate dehydrogenase C-terminal domain-like"/>
    <property type="match status" value="1"/>
</dbReference>
<dbReference type="Pfam" id="PF02558">
    <property type="entry name" value="ApbA"/>
    <property type="match status" value="1"/>
</dbReference>
<protein>
    <recommendedName>
        <fullName evidence="4">2-dehydropantoate 2-reductase</fullName>
        <ecNumber evidence="4">1.1.1.169</ecNumber>
    </recommendedName>
    <alternativeName>
        <fullName evidence="4">Ketopantoate reductase</fullName>
    </alternativeName>
</protein>
<dbReference type="AlphaFoldDB" id="A0AB34KK86"/>
<name>A0AB34KK86_9PEZI</name>
<organism evidence="7 8">
    <name type="scientific">Cladosporium halotolerans</name>
    <dbReference type="NCBI Taxonomy" id="1052096"/>
    <lineage>
        <taxon>Eukaryota</taxon>
        <taxon>Fungi</taxon>
        <taxon>Dikarya</taxon>
        <taxon>Ascomycota</taxon>
        <taxon>Pezizomycotina</taxon>
        <taxon>Dothideomycetes</taxon>
        <taxon>Dothideomycetidae</taxon>
        <taxon>Cladosporiales</taxon>
        <taxon>Cladosporiaceae</taxon>
        <taxon>Cladosporium</taxon>
    </lineage>
</organism>
<dbReference type="EMBL" id="JAAQHG020000026">
    <property type="protein sequence ID" value="KAL1584462.1"/>
    <property type="molecule type" value="Genomic_DNA"/>
</dbReference>
<keyword evidence="3 4" id="KW-0560">Oxidoreductase</keyword>
<evidence type="ECO:0000259" key="6">
    <source>
        <dbReference type="Pfam" id="PF08546"/>
    </source>
</evidence>
<sequence length="343" mass="37070">MAKLRILIIGGGGVGTMAAYALQTGGHADVTIVLRSNFAAVERDGFTIDSIQHGHDIKNWRPHRIVQSIPNATPEAPFDYILVATKNVPDVKPTVVDLISPALTRTHTSILLLQNGLNIERPLQAAFPTNPILSAVSLIGATETHPGIVRHDDTDDCKVGPFPLPGGNTPPAAWQADARRLVQAYNACGRVGWTLDLDVKATRWRKLLYNSSFNSVAAVTGLDTARMRMSEFVVDELVLPVMREVKAVARAAGVELGEGVEERVVRVDPTDTAFVPSMGQDAAKGNLMEVEVIVGEPVREARRLGVPVPTLETVYAMLKAVQLKAKESRGLWTAEFAEGAKYS</sequence>
<dbReference type="PANTHER" id="PTHR21708:SF30">
    <property type="entry name" value="2-DEHYDROPANTOATE 2-REDUCTASE-RELATED"/>
    <property type="match status" value="1"/>
</dbReference>
<dbReference type="InterPro" id="IPR013332">
    <property type="entry name" value="KPR_N"/>
</dbReference>
<evidence type="ECO:0000256" key="1">
    <source>
        <dbReference type="ARBA" id="ARBA00007870"/>
    </source>
</evidence>
<evidence type="ECO:0000256" key="3">
    <source>
        <dbReference type="ARBA" id="ARBA00023002"/>
    </source>
</evidence>
<dbReference type="NCBIfam" id="TIGR00745">
    <property type="entry name" value="apbA_panE"/>
    <property type="match status" value="1"/>
</dbReference>
<keyword evidence="8" id="KW-1185">Reference proteome</keyword>
<dbReference type="InterPro" id="IPR013328">
    <property type="entry name" value="6PGD_dom2"/>
</dbReference>
<dbReference type="RefSeq" id="XP_069227568.1">
    <property type="nucleotide sequence ID" value="XM_069374888.1"/>
</dbReference>
<dbReference type="GO" id="GO:0015940">
    <property type="term" value="P:pantothenate biosynthetic process"/>
    <property type="evidence" value="ECO:0007669"/>
    <property type="project" value="InterPro"/>
</dbReference>
<accession>A0AB34KK86</accession>
<feature type="domain" description="Ketopantoate reductase C-terminal" evidence="6">
    <location>
        <begin position="198"/>
        <end position="322"/>
    </location>
</feature>
<dbReference type="InterPro" id="IPR003710">
    <property type="entry name" value="ApbA"/>
</dbReference>
<comment type="similarity">
    <text evidence="1 4">Belongs to the ketopantoate reductase family.</text>
</comment>
<dbReference type="Gene3D" id="1.10.1040.10">
    <property type="entry name" value="N-(1-d-carboxylethyl)-l-norvaline Dehydrogenase, domain 2"/>
    <property type="match status" value="1"/>
</dbReference>
<keyword evidence="2 4" id="KW-0521">NADP</keyword>
<proteinExistence type="inferred from homology"/>
<dbReference type="InterPro" id="IPR036291">
    <property type="entry name" value="NAD(P)-bd_dom_sf"/>
</dbReference>
<evidence type="ECO:0000256" key="4">
    <source>
        <dbReference type="RuleBase" id="RU362068"/>
    </source>
</evidence>
<dbReference type="InterPro" id="IPR008927">
    <property type="entry name" value="6-PGluconate_DH-like_C_sf"/>
</dbReference>
<dbReference type="Proteomes" id="UP000803884">
    <property type="component" value="Unassembled WGS sequence"/>
</dbReference>
<evidence type="ECO:0000313" key="7">
    <source>
        <dbReference type="EMBL" id="KAL1584462.1"/>
    </source>
</evidence>
<dbReference type="GO" id="GO:0008677">
    <property type="term" value="F:2-dehydropantoate 2-reductase activity"/>
    <property type="evidence" value="ECO:0007669"/>
    <property type="project" value="UniProtKB-EC"/>
</dbReference>
<dbReference type="GeneID" id="96007726"/>
<dbReference type="Pfam" id="PF08546">
    <property type="entry name" value="ApbA_C"/>
    <property type="match status" value="1"/>
</dbReference>
<dbReference type="EC" id="1.1.1.169" evidence="4"/>
<comment type="catalytic activity">
    <reaction evidence="4">
        <text>(R)-pantoate + NADP(+) = 2-dehydropantoate + NADPH + H(+)</text>
        <dbReference type="Rhea" id="RHEA:16233"/>
        <dbReference type="ChEBI" id="CHEBI:11561"/>
        <dbReference type="ChEBI" id="CHEBI:15378"/>
        <dbReference type="ChEBI" id="CHEBI:15980"/>
        <dbReference type="ChEBI" id="CHEBI:57783"/>
        <dbReference type="ChEBI" id="CHEBI:58349"/>
        <dbReference type="EC" id="1.1.1.169"/>
    </reaction>
</comment>
<dbReference type="InterPro" id="IPR051402">
    <property type="entry name" value="KPR-Related"/>
</dbReference>
<comment type="caution">
    <text evidence="7">The sequence shown here is derived from an EMBL/GenBank/DDBJ whole genome shotgun (WGS) entry which is preliminary data.</text>
</comment>
<gene>
    <name evidence="7" type="ORF">WHR41_06283</name>
</gene>
<dbReference type="PANTHER" id="PTHR21708">
    <property type="entry name" value="PROBABLE 2-DEHYDROPANTOATE 2-REDUCTASE"/>
    <property type="match status" value="1"/>
</dbReference>